<proteinExistence type="predicted"/>
<gene>
    <name evidence="1" type="ORF">D7Z94_22500</name>
</gene>
<comment type="caution">
    <text evidence="1">The sequence shown here is derived from an EMBL/GenBank/DDBJ whole genome shotgun (WGS) entry which is preliminary data.</text>
</comment>
<accession>A0A3B0BYS5</accession>
<organism evidence="1 2">
    <name type="scientific">Ulvibacterium marinum</name>
    <dbReference type="NCBI Taxonomy" id="2419782"/>
    <lineage>
        <taxon>Bacteria</taxon>
        <taxon>Pseudomonadati</taxon>
        <taxon>Bacteroidota</taxon>
        <taxon>Flavobacteriia</taxon>
        <taxon>Flavobacteriales</taxon>
        <taxon>Flavobacteriaceae</taxon>
        <taxon>Ulvibacterium</taxon>
    </lineage>
</organism>
<dbReference type="SUPFAM" id="SSF52540">
    <property type="entry name" value="P-loop containing nucleoside triphosphate hydrolases"/>
    <property type="match status" value="1"/>
</dbReference>
<sequence>MNQTTLKTVLLDNSYYSVGFPEEKWDELIKRNNYLSQIDGYFDKEVDVVFIEGDEDSGKTTLCAQYAKKGGASVISIFFNPHNDMDYEIGFYCTNFVNQAKNILGHEEASEDAFYGLEEYRQFPFLLRKYLKKTKGKLTIILDGLEGLNHKHHEFFRNLLLSVPFGDNSFRIIISGEEQEFLDFHPKLKKQKIKSINLAGFSDPEIINYLGIKEVNTKDRRLKDLYKITKGLPGRLKILKRLLSEEDISLEEISKSKSYSHWLEYDCNSIDLSDKNHNKIVSLLALKDKSYPIGHIANICSLDIKEAEQIIDSNSIFEKLGDNIRLSSQAHKQYFANLLRGNKKTVDEMLIDFYASENSINSLIELPKLHANSNEWDKVINVLNEEYLPRIVESTGSLKIVNESLELGLEASKNMGKHSELWRFSIQGSIVNELDNYLFWESEIRARIAIHDFTGAVSLAESAVLKIDRLRLLALIAKHQKEYSKSVDEDLIKLIQDLYETTDLFSVGSKIFDIVSDLLYAIPNLAIEIIEKSSGKTPESDINDWIITKLSIAAIDSDSKEENDIGKEESKKIEAVNKLDNSSAKKITKAISFLVGNYTSERLINEVNKLSEPNEKLRLLRLWLSNNKTNINDVQIVIEIALDELVKSSSENQINFDSLKELSSLLPFIKDVEAKHKLLSRFKSLEKDISELGLTKNKYIYQLNIFHTEFVLHERNWKKTLEKIIEEIGKINDTLIKLDSFAEVYSKLKTIRNEYIGNRNVQIYAIVLELSKKLYDETSYHFRISRYLLKTIGNKNPILALKICDNINSVYQKELAKMLVLDSYLDNNLRYVKLPLLQKIEDSLEYTEMHEQLIIAILERYSEAKSLHFNTIRDLFIYTEKIKKIKNLSFRLYGFVLQYKILAKNPEWKTRLSLKQQNLIYDTWGKIESDWDRVDNGFVVCADLAEIAPIFAKRIFGESDIIKRNSWIDSSLVAQTYIISIKLILKAFSGLIIHKQETVSDYKTIESLINRIPSETNKLNLWTELGLIVESEGRRELGQRILEEHVYPILVSLEDKKIDLDNVSTSLLFVHLYNPESALKYAATSLSIETQESLYGKICYYYISKRSPFELYEDEIVKFKADYNDITKAIQVLTSANVDNNIYYHLKDICNAIKDGKKGKLSSLQVNVLIESLETLVKEKLPDPKNIKHKGYQILASAKIANIKTKGVKHKEFWDNLISLADDIPNKSDKIYVKSVLLEEIPFEKINNGKEVKPKIFNEIIQSLESLSVHYEFIQRVNDITAIMHETNKKQWNELVQKAFNLSEKLEKGKDIYNSQKKIIDSMYRLEPSFAKKLIKTIDKENKETNIGKLLHDHYESLEISNKIKNNTELLDREKNNSKILIKSVISALKSLNSDRLTPKKINEITNYLTIGKKLPLHDIFPVYVYYLSNCHRTYRAAKLTGRVKNLHIDNFREAIKATELIQLLSHRRKQSEKSTRKYFVDNEFSKNRLIRPKSREEALSFIRDWMNDEVEEFILIGDPYFESEDLDILKIIKESCDEEIDVEILGSKNGPVEGTEQKFKKYWKKISDELPPYTNVTFVWIPEKNNDTPFHDRWLITKNSGLRLGTSINSIGRGKDSELSVMKPTDSLKIQENILLEYVRNRKKSHNNQRLSYKSFSL</sequence>
<dbReference type="OrthoDB" id="7055454at2"/>
<dbReference type="EMBL" id="RBCJ01000005">
    <property type="protein sequence ID" value="RKN77990.1"/>
    <property type="molecule type" value="Genomic_DNA"/>
</dbReference>
<reference evidence="1 2" key="1">
    <citation type="submission" date="2018-10" db="EMBL/GenBank/DDBJ databases">
        <title>Ulvibacterium marinum gen. nov., sp. nov., a novel marine bacterium of the family Flavobacteriaceae, isolated from a culture of the green alga Ulva prolifera.</title>
        <authorList>
            <person name="Zhang Z."/>
        </authorList>
    </citation>
    <scope>NUCLEOTIDE SEQUENCE [LARGE SCALE GENOMIC DNA]</scope>
    <source>
        <strain evidence="1 2">CCMM003</strain>
    </source>
</reference>
<protein>
    <submittedName>
        <fullName evidence="1">Uncharacterized protein</fullName>
    </submittedName>
</protein>
<keyword evidence="2" id="KW-1185">Reference proteome</keyword>
<evidence type="ECO:0000313" key="1">
    <source>
        <dbReference type="EMBL" id="RKN77990.1"/>
    </source>
</evidence>
<dbReference type="Gene3D" id="3.40.50.300">
    <property type="entry name" value="P-loop containing nucleotide triphosphate hydrolases"/>
    <property type="match status" value="1"/>
</dbReference>
<dbReference type="Proteomes" id="UP000276603">
    <property type="component" value="Unassembled WGS sequence"/>
</dbReference>
<dbReference type="RefSeq" id="WP_120713887.1">
    <property type="nucleotide sequence ID" value="NZ_RBCJ01000005.1"/>
</dbReference>
<evidence type="ECO:0000313" key="2">
    <source>
        <dbReference type="Proteomes" id="UP000276603"/>
    </source>
</evidence>
<name>A0A3B0BYS5_9FLAO</name>
<dbReference type="InterPro" id="IPR027417">
    <property type="entry name" value="P-loop_NTPase"/>
</dbReference>